<sequence>MLGQVYFHFSPSEMEKDLSRRFWKCWDRVPPIPALPKAPGQGPWMLVGDFNAFLHTSEKKSIRPPQTSQVNAFREALGSCHLIDLGFKGYPFTWNNKRPGEANTKIRLDRGVANEAWIGKFPLSRIVYLSAHASDHLPLLLQVQSFDHQRQRRERSFKFEESWLLLDDYEDMVNEVWGSDISATHGLEFIKQKIQMCGAELLRWGLARTDLDAEEIKEIEKRLDRLNEEEVSDTSKAEYLELSKKMDELLQKQEIYWAQRSRISWLKHGDKNTKFFHSKATQRRRKNHIRGIKNVKGSELRK</sequence>
<organism evidence="2 3">
    <name type="scientific">Lithocarpus litseifolius</name>
    <dbReference type="NCBI Taxonomy" id="425828"/>
    <lineage>
        <taxon>Eukaryota</taxon>
        <taxon>Viridiplantae</taxon>
        <taxon>Streptophyta</taxon>
        <taxon>Embryophyta</taxon>
        <taxon>Tracheophyta</taxon>
        <taxon>Spermatophyta</taxon>
        <taxon>Magnoliopsida</taxon>
        <taxon>eudicotyledons</taxon>
        <taxon>Gunneridae</taxon>
        <taxon>Pentapetalae</taxon>
        <taxon>rosids</taxon>
        <taxon>fabids</taxon>
        <taxon>Fagales</taxon>
        <taxon>Fagaceae</taxon>
        <taxon>Lithocarpus</taxon>
    </lineage>
</organism>
<dbReference type="AlphaFoldDB" id="A0AAW2D8X3"/>
<comment type="caution">
    <text evidence="2">The sequence shown here is derived from an EMBL/GenBank/DDBJ whole genome shotgun (WGS) entry which is preliminary data.</text>
</comment>
<evidence type="ECO:0000313" key="3">
    <source>
        <dbReference type="Proteomes" id="UP001459277"/>
    </source>
</evidence>
<accession>A0AAW2D8X3</accession>
<dbReference type="Proteomes" id="UP001459277">
    <property type="component" value="Unassembled WGS sequence"/>
</dbReference>
<gene>
    <name evidence="2" type="ORF">SO802_013645</name>
</gene>
<dbReference type="SUPFAM" id="SSF56219">
    <property type="entry name" value="DNase I-like"/>
    <property type="match status" value="1"/>
</dbReference>
<keyword evidence="3" id="KW-1185">Reference proteome</keyword>
<protein>
    <recommendedName>
        <fullName evidence="4">Endonuclease/exonuclease/phosphatase domain-containing protein</fullName>
    </recommendedName>
</protein>
<feature type="coiled-coil region" evidence="1">
    <location>
        <begin position="209"/>
        <end position="236"/>
    </location>
</feature>
<evidence type="ECO:0000313" key="2">
    <source>
        <dbReference type="EMBL" id="KAL0006084.1"/>
    </source>
</evidence>
<name>A0AAW2D8X3_9ROSI</name>
<reference evidence="2 3" key="1">
    <citation type="submission" date="2024-01" db="EMBL/GenBank/DDBJ databases">
        <title>A telomere-to-telomere, gap-free genome of sweet tea (Lithocarpus litseifolius).</title>
        <authorList>
            <person name="Zhou J."/>
        </authorList>
    </citation>
    <scope>NUCLEOTIDE SEQUENCE [LARGE SCALE GENOMIC DNA]</scope>
    <source>
        <strain evidence="2">Zhou-2022a</strain>
        <tissue evidence="2">Leaf</tissue>
    </source>
</reference>
<evidence type="ECO:0008006" key="4">
    <source>
        <dbReference type="Google" id="ProtNLM"/>
    </source>
</evidence>
<dbReference type="InterPro" id="IPR036691">
    <property type="entry name" value="Endo/exonu/phosph_ase_sf"/>
</dbReference>
<dbReference type="EMBL" id="JAZDWU010000004">
    <property type="protein sequence ID" value="KAL0006084.1"/>
    <property type="molecule type" value="Genomic_DNA"/>
</dbReference>
<dbReference type="PANTHER" id="PTHR33710:SF62">
    <property type="entry name" value="DUF4283 DOMAIN PROTEIN"/>
    <property type="match status" value="1"/>
</dbReference>
<proteinExistence type="predicted"/>
<dbReference type="Gene3D" id="3.60.10.10">
    <property type="entry name" value="Endonuclease/exonuclease/phosphatase"/>
    <property type="match status" value="1"/>
</dbReference>
<evidence type="ECO:0000256" key="1">
    <source>
        <dbReference type="SAM" id="Coils"/>
    </source>
</evidence>
<dbReference type="PANTHER" id="PTHR33710">
    <property type="entry name" value="BNAC02G09200D PROTEIN"/>
    <property type="match status" value="1"/>
</dbReference>
<keyword evidence="1" id="KW-0175">Coiled coil</keyword>